<reference evidence="1" key="1">
    <citation type="submission" date="2021-02" db="EMBL/GenBank/DDBJ databases">
        <authorList>
            <person name="Dougan E. K."/>
            <person name="Rhodes N."/>
            <person name="Thang M."/>
            <person name="Chan C."/>
        </authorList>
    </citation>
    <scope>NUCLEOTIDE SEQUENCE</scope>
</reference>
<keyword evidence="2" id="KW-1185">Reference proteome</keyword>
<dbReference type="Proteomes" id="UP000601435">
    <property type="component" value="Unassembled WGS sequence"/>
</dbReference>
<name>A0A813CA18_9DINO</name>
<protein>
    <submittedName>
        <fullName evidence="1">PLG protein</fullName>
    </submittedName>
</protein>
<organism evidence="1 2">
    <name type="scientific">Symbiodinium necroappetens</name>
    <dbReference type="NCBI Taxonomy" id="1628268"/>
    <lineage>
        <taxon>Eukaryota</taxon>
        <taxon>Sar</taxon>
        <taxon>Alveolata</taxon>
        <taxon>Dinophyceae</taxon>
        <taxon>Suessiales</taxon>
        <taxon>Symbiodiniaceae</taxon>
        <taxon>Symbiodinium</taxon>
    </lineage>
</organism>
<evidence type="ECO:0000313" key="2">
    <source>
        <dbReference type="Proteomes" id="UP000601435"/>
    </source>
</evidence>
<proteinExistence type="predicted"/>
<dbReference type="AlphaFoldDB" id="A0A813CA18"/>
<dbReference type="OrthoDB" id="10055769at2759"/>
<dbReference type="EMBL" id="CAJNJA010091863">
    <property type="protein sequence ID" value="CAE7940628.1"/>
    <property type="molecule type" value="Genomic_DNA"/>
</dbReference>
<sequence>MGRLQQWARVLEMLKSKFEQEEMKRKFGPLGDGVVAALLLRLCLMPSGPARDVQERKLEDWLESLRKHTKEHIVQVAWGLPSEAAPCPPGVHVEKLLGPEPPQFGPQVSWAALRVPHQDITLQFTEHCADPTPLEVLQVKLPEDKPWTLSRGSPAGFEHGGRRYLCGVDQYRENPRLMLPTIGVTAFAIPDPWGELEYGECYIISGGCLLTGKFAVWRDPVMCAADIQATRLQRFKIDGEATDFSFFFWL</sequence>
<comment type="caution">
    <text evidence="1">The sequence shown here is derived from an EMBL/GenBank/DDBJ whole genome shotgun (WGS) entry which is preliminary data.</text>
</comment>
<gene>
    <name evidence="1" type="primary">PLG</name>
    <name evidence="1" type="ORF">SNEC2469_LOCUS33963</name>
</gene>
<accession>A0A813CA18</accession>
<evidence type="ECO:0000313" key="1">
    <source>
        <dbReference type="EMBL" id="CAE7940628.1"/>
    </source>
</evidence>